<evidence type="ECO:0000259" key="5">
    <source>
        <dbReference type="PROSITE" id="PS50977"/>
    </source>
</evidence>
<dbReference type="Gene3D" id="1.10.357.10">
    <property type="entry name" value="Tetracycline Repressor, domain 2"/>
    <property type="match status" value="1"/>
</dbReference>
<dbReference type="InterPro" id="IPR023772">
    <property type="entry name" value="DNA-bd_HTH_TetR-type_CS"/>
</dbReference>
<feature type="DNA-binding region" description="H-T-H motif" evidence="4">
    <location>
        <begin position="25"/>
        <end position="44"/>
    </location>
</feature>
<keyword evidence="2 4" id="KW-0238">DNA-binding</keyword>
<evidence type="ECO:0000256" key="1">
    <source>
        <dbReference type="ARBA" id="ARBA00023015"/>
    </source>
</evidence>
<dbReference type="SUPFAM" id="SSF48498">
    <property type="entry name" value="Tetracyclin repressor-like, C-terminal domain"/>
    <property type="match status" value="1"/>
</dbReference>
<keyword evidence="1" id="KW-0805">Transcription regulation</keyword>
<dbReference type="PROSITE" id="PS50977">
    <property type="entry name" value="HTH_TETR_2"/>
    <property type="match status" value="1"/>
</dbReference>
<dbReference type="RefSeq" id="WP_064725052.1">
    <property type="nucleotide sequence ID" value="NZ_JBFBMA010000006.1"/>
</dbReference>
<dbReference type="GO" id="GO:0003700">
    <property type="term" value="F:DNA-binding transcription factor activity"/>
    <property type="evidence" value="ECO:0007669"/>
    <property type="project" value="TreeGrafter"/>
</dbReference>
<proteinExistence type="predicted"/>
<dbReference type="PRINTS" id="PR00455">
    <property type="entry name" value="HTHTETR"/>
</dbReference>
<evidence type="ECO:0000313" key="6">
    <source>
        <dbReference type="EMBL" id="OAX52383.1"/>
    </source>
</evidence>
<dbReference type="Pfam" id="PF00440">
    <property type="entry name" value="TetR_N"/>
    <property type="match status" value="1"/>
</dbReference>
<keyword evidence="7" id="KW-1185">Reference proteome</keyword>
<reference evidence="6" key="1">
    <citation type="submission" date="2016-06" db="EMBL/GenBank/DDBJ databases">
        <title>Identification of putative biosynthetic pathways for the production of bioactive secondary metabolites by the marine actinomycete Kocuria kristinae RUTW2-3.</title>
        <authorList>
            <person name="Waterworth S.C."/>
            <person name="Walmsley T.A."/>
            <person name="Matongo T."/>
            <person name="Davies-Coleman M.T."/>
            <person name="Dorrington R.A."/>
        </authorList>
    </citation>
    <scope>NUCLEOTIDE SEQUENCE [LARGE SCALE GENOMIC DNA]</scope>
    <source>
        <strain evidence="6">RUTW2-3</strain>
    </source>
</reference>
<dbReference type="InterPro" id="IPR050109">
    <property type="entry name" value="HTH-type_TetR-like_transc_reg"/>
</dbReference>
<dbReference type="PROSITE" id="PS01081">
    <property type="entry name" value="HTH_TETR_1"/>
    <property type="match status" value="1"/>
</dbReference>
<dbReference type="EMBL" id="LJBJ02000004">
    <property type="protein sequence ID" value="OAX52383.1"/>
    <property type="molecule type" value="Genomic_DNA"/>
</dbReference>
<organism evidence="6 7">
    <name type="scientific">Rothia kristinae</name>
    <dbReference type="NCBI Taxonomy" id="37923"/>
    <lineage>
        <taxon>Bacteria</taxon>
        <taxon>Bacillati</taxon>
        <taxon>Actinomycetota</taxon>
        <taxon>Actinomycetes</taxon>
        <taxon>Micrococcales</taxon>
        <taxon>Micrococcaceae</taxon>
        <taxon>Rothia</taxon>
    </lineage>
</organism>
<evidence type="ECO:0000256" key="2">
    <source>
        <dbReference type="ARBA" id="ARBA00023125"/>
    </source>
</evidence>
<sequence>MALTRERILETARDLLRSYGLGDLSMRRLATELGVAPGALYYHVRSKQELLSLLATRLLADTTRPEEIPQDLREIAEELTATALSVLAALTEVTDAPEVVSVALALHPDSVPQRERVRRLLLAAGLTPRRAQWGAHLLLASVLGLAQQAQDRALMLDAGPDESSPAAREDRAAEEFGVRAVVRGLLPHPPGGPMPPST</sequence>
<accession>A0A199NUW1</accession>
<evidence type="ECO:0000313" key="7">
    <source>
        <dbReference type="Proteomes" id="UP000053171"/>
    </source>
</evidence>
<dbReference type="GO" id="GO:0000976">
    <property type="term" value="F:transcription cis-regulatory region binding"/>
    <property type="evidence" value="ECO:0007669"/>
    <property type="project" value="TreeGrafter"/>
</dbReference>
<protein>
    <recommendedName>
        <fullName evidence="5">HTH tetR-type domain-containing protein</fullName>
    </recommendedName>
</protein>
<comment type="caution">
    <text evidence="6">The sequence shown here is derived from an EMBL/GenBank/DDBJ whole genome shotgun (WGS) entry which is preliminary data.</text>
</comment>
<evidence type="ECO:0000256" key="3">
    <source>
        <dbReference type="ARBA" id="ARBA00023163"/>
    </source>
</evidence>
<feature type="domain" description="HTH tetR-type" evidence="5">
    <location>
        <begin position="2"/>
        <end position="62"/>
    </location>
</feature>
<keyword evidence="3" id="KW-0804">Transcription</keyword>
<dbReference type="PANTHER" id="PTHR30055:SF234">
    <property type="entry name" value="HTH-TYPE TRANSCRIPTIONAL REGULATOR BETI"/>
    <property type="match status" value="1"/>
</dbReference>
<dbReference type="Proteomes" id="UP000053171">
    <property type="component" value="Unassembled WGS sequence"/>
</dbReference>
<evidence type="ECO:0000256" key="4">
    <source>
        <dbReference type="PROSITE-ProRule" id="PRU00335"/>
    </source>
</evidence>
<name>A0A199NUW1_9MICC</name>
<dbReference type="InterPro" id="IPR001647">
    <property type="entry name" value="HTH_TetR"/>
</dbReference>
<gene>
    <name evidence="6" type="ORF">AN277_0203200</name>
</gene>
<dbReference type="AlphaFoldDB" id="A0A199NUW1"/>
<dbReference type="InterPro" id="IPR036271">
    <property type="entry name" value="Tet_transcr_reg_TetR-rel_C_sf"/>
</dbReference>
<dbReference type="PANTHER" id="PTHR30055">
    <property type="entry name" value="HTH-TYPE TRANSCRIPTIONAL REGULATOR RUTR"/>
    <property type="match status" value="1"/>
</dbReference>
<dbReference type="InterPro" id="IPR009057">
    <property type="entry name" value="Homeodomain-like_sf"/>
</dbReference>
<dbReference type="SUPFAM" id="SSF46689">
    <property type="entry name" value="Homeodomain-like"/>
    <property type="match status" value="1"/>
</dbReference>